<gene>
    <name evidence="11" type="ORF">HYN43_011055</name>
</gene>
<keyword evidence="5" id="KW-0067">ATP-binding</keyword>
<evidence type="ECO:0000256" key="2">
    <source>
        <dbReference type="ARBA" id="ARBA00022475"/>
    </source>
</evidence>
<sequence length="777" mass="85448">MSTNPSQFLTFATEKEKNSSVSLKSLFAKYLYNWPLIAATIVLMLVIAFAYTQLADPVYQVKATLLVNTPKDADKPDANQSVLDKIDLPKSADAVENEIAKLKSAKLINQVINDLQLDVSYEQKKGIGYKDLYASRPFKILFIKHNADANLKAKVFIQIKDSKSFLLQTDGDNKQYSFNDVMHTDWGTWKVIPAVNAASFAGQAIRVSLLDADKLTEYYQKNIDASLEDKLATAVDLSFNTTDKQKGKDIINQLIKVYNDDEIADKNKETQNTINFIDQRLASLTGELSGVEKNISDFKSSNRLTDITSDAKFELEKLQNNDSRLSEINVQLSVINGIEGFVNSPHTADKAPAVIGINDPSLVSSVEKLSQLQLQRDQLAATTPETNPDFEEINAQIKTTKAAIKDNVKNIKASLLNAQSKLQAQSSSSESSIAHLPGQEQKFISIKRQQSIKENLYVYLLQKREEVSLSYATTVSNHKVLDAAHSLPSKWPNNKIIYLAALVLGVILPAIGIYLAQLLKGVVLDPAEVENVTEMPVLGEIAASPKPGLTQHGLIIEQLRSLRTQLYDLHGEGKKANVTLITSSISSEGKSFVAGNLGNIFANTGRKTVILELDLRRSAIKDIFKLSKKQAGISDYLRGNATLAKIIQPSGVNASLDIISSGSAVSNPTELLENGKLNELIADLKNSYSDIIIDSPPAHLVADAYIISRISDVTLYVVRQGVTPKSELAFIKTLLKENKLPNMQIVFNGVDVKKFGYGYEYDNAYYQATSIPGELSA</sequence>
<dbReference type="PANTHER" id="PTHR32309:SF13">
    <property type="entry name" value="FERRIC ENTEROBACTIN TRANSPORT PROTEIN FEPE"/>
    <property type="match status" value="1"/>
</dbReference>
<dbReference type="InterPro" id="IPR050445">
    <property type="entry name" value="Bact_polysacc_biosynth/exp"/>
</dbReference>
<dbReference type="Proteomes" id="UP000270046">
    <property type="component" value="Chromosome"/>
</dbReference>
<evidence type="ECO:0000256" key="8">
    <source>
        <dbReference type="SAM" id="Phobius"/>
    </source>
</evidence>
<comment type="subcellular location">
    <subcellularLocation>
        <location evidence="1">Cell membrane</location>
        <topology evidence="1">Multi-pass membrane protein</topology>
    </subcellularLocation>
</comment>
<dbReference type="EMBL" id="CP032869">
    <property type="protein sequence ID" value="AYL95792.1"/>
    <property type="molecule type" value="Genomic_DNA"/>
</dbReference>
<evidence type="ECO:0000256" key="6">
    <source>
        <dbReference type="ARBA" id="ARBA00022989"/>
    </source>
</evidence>
<feature type="transmembrane region" description="Helical" evidence="8">
    <location>
        <begin position="32"/>
        <end position="52"/>
    </location>
</feature>
<dbReference type="RefSeq" id="WP_119409402.1">
    <property type="nucleotide sequence ID" value="NZ_CP032869.1"/>
</dbReference>
<dbReference type="SUPFAM" id="SSF52540">
    <property type="entry name" value="P-loop containing nucleoside triphosphate hydrolases"/>
    <property type="match status" value="1"/>
</dbReference>
<reference evidence="11 12" key="1">
    <citation type="submission" date="2018-10" db="EMBL/GenBank/DDBJ databases">
        <title>Genome sequencing of Mucilaginibacter sp. HYN0043.</title>
        <authorList>
            <person name="Kim M."/>
            <person name="Yi H."/>
        </authorList>
    </citation>
    <scope>NUCLEOTIDE SEQUENCE [LARGE SCALE GENOMIC DNA]</scope>
    <source>
        <strain evidence="11 12">HYN0043</strain>
    </source>
</reference>
<evidence type="ECO:0000256" key="3">
    <source>
        <dbReference type="ARBA" id="ARBA00022692"/>
    </source>
</evidence>
<keyword evidence="4" id="KW-0547">Nucleotide-binding</keyword>
<dbReference type="InterPro" id="IPR032807">
    <property type="entry name" value="GNVR"/>
</dbReference>
<accession>A0A494VXS6</accession>
<evidence type="ECO:0000256" key="5">
    <source>
        <dbReference type="ARBA" id="ARBA00022840"/>
    </source>
</evidence>
<evidence type="ECO:0000313" key="11">
    <source>
        <dbReference type="EMBL" id="AYL95792.1"/>
    </source>
</evidence>
<protein>
    <submittedName>
        <fullName evidence="11">Polysaccharide biosynthesis tyrosine autokinase</fullName>
        <ecNumber evidence="11">2.7.10.2</ecNumber>
    </submittedName>
</protein>
<dbReference type="InterPro" id="IPR005702">
    <property type="entry name" value="Wzc-like_C"/>
</dbReference>
<dbReference type="CDD" id="cd05387">
    <property type="entry name" value="BY-kinase"/>
    <property type="match status" value="1"/>
</dbReference>
<evidence type="ECO:0000256" key="4">
    <source>
        <dbReference type="ARBA" id="ARBA00022741"/>
    </source>
</evidence>
<dbReference type="KEGG" id="muh:HYN43_011055"/>
<name>A0A494VXS6_9SPHI</name>
<feature type="domain" description="Polysaccharide chain length determinant N-terminal" evidence="9">
    <location>
        <begin position="21"/>
        <end position="115"/>
    </location>
</feature>
<feature type="domain" description="Tyrosine-protein kinase G-rich" evidence="10">
    <location>
        <begin position="440"/>
        <end position="510"/>
    </location>
</feature>
<dbReference type="GO" id="GO:0005524">
    <property type="term" value="F:ATP binding"/>
    <property type="evidence" value="ECO:0007669"/>
    <property type="project" value="UniProtKB-KW"/>
</dbReference>
<keyword evidence="7 8" id="KW-0472">Membrane</keyword>
<dbReference type="InterPro" id="IPR027417">
    <property type="entry name" value="P-loop_NTPase"/>
</dbReference>
<dbReference type="NCBIfam" id="TIGR01007">
    <property type="entry name" value="eps_fam"/>
    <property type="match status" value="1"/>
</dbReference>
<evidence type="ECO:0000313" key="12">
    <source>
        <dbReference type="Proteomes" id="UP000270046"/>
    </source>
</evidence>
<evidence type="ECO:0000259" key="10">
    <source>
        <dbReference type="Pfam" id="PF13807"/>
    </source>
</evidence>
<evidence type="ECO:0000256" key="7">
    <source>
        <dbReference type="ARBA" id="ARBA00023136"/>
    </source>
</evidence>
<proteinExistence type="predicted"/>
<keyword evidence="2" id="KW-1003">Cell membrane</keyword>
<dbReference type="AlphaFoldDB" id="A0A494VXS6"/>
<organism evidence="11 12">
    <name type="scientific">Mucilaginibacter celer</name>
    <dbReference type="NCBI Taxonomy" id="2305508"/>
    <lineage>
        <taxon>Bacteria</taxon>
        <taxon>Pseudomonadati</taxon>
        <taxon>Bacteroidota</taxon>
        <taxon>Sphingobacteriia</taxon>
        <taxon>Sphingobacteriales</taxon>
        <taxon>Sphingobacteriaceae</taxon>
        <taxon>Mucilaginibacter</taxon>
    </lineage>
</organism>
<dbReference type="PANTHER" id="PTHR32309">
    <property type="entry name" value="TYROSINE-PROTEIN KINASE"/>
    <property type="match status" value="1"/>
</dbReference>
<keyword evidence="6 8" id="KW-1133">Transmembrane helix</keyword>
<dbReference type="Pfam" id="PF02706">
    <property type="entry name" value="Wzz"/>
    <property type="match status" value="1"/>
</dbReference>
<dbReference type="Gene3D" id="3.40.50.300">
    <property type="entry name" value="P-loop containing nucleotide triphosphate hydrolases"/>
    <property type="match status" value="1"/>
</dbReference>
<evidence type="ECO:0000256" key="1">
    <source>
        <dbReference type="ARBA" id="ARBA00004651"/>
    </source>
</evidence>
<dbReference type="EC" id="2.7.10.2" evidence="11"/>
<keyword evidence="11" id="KW-0808">Transferase</keyword>
<keyword evidence="11" id="KW-0418">Kinase</keyword>
<keyword evidence="3 8" id="KW-0812">Transmembrane</keyword>
<evidence type="ECO:0000259" key="9">
    <source>
        <dbReference type="Pfam" id="PF02706"/>
    </source>
</evidence>
<feature type="transmembrane region" description="Helical" evidence="8">
    <location>
        <begin position="496"/>
        <end position="516"/>
    </location>
</feature>
<dbReference type="GO" id="GO:0004715">
    <property type="term" value="F:non-membrane spanning protein tyrosine kinase activity"/>
    <property type="evidence" value="ECO:0007669"/>
    <property type="project" value="UniProtKB-EC"/>
</dbReference>
<dbReference type="GO" id="GO:0005886">
    <property type="term" value="C:plasma membrane"/>
    <property type="evidence" value="ECO:0007669"/>
    <property type="project" value="UniProtKB-SubCell"/>
</dbReference>
<dbReference type="OrthoDB" id="9794577at2"/>
<keyword evidence="12" id="KW-1185">Reference proteome</keyword>
<dbReference type="InterPro" id="IPR003856">
    <property type="entry name" value="LPS_length_determ_N"/>
</dbReference>
<dbReference type="Pfam" id="PF13807">
    <property type="entry name" value="GNVR"/>
    <property type="match status" value="1"/>
</dbReference>